<dbReference type="Gene3D" id="3.40.50.150">
    <property type="entry name" value="Vaccinia Virus protein VP39"/>
    <property type="match status" value="1"/>
</dbReference>
<dbReference type="InterPro" id="IPR007213">
    <property type="entry name" value="Ppm1/Ppm2/Tcmp"/>
</dbReference>
<dbReference type="Pfam" id="PF04072">
    <property type="entry name" value="LCM"/>
    <property type="match status" value="1"/>
</dbReference>
<proteinExistence type="inferred from homology"/>
<evidence type="ECO:0000256" key="6">
    <source>
        <dbReference type="ARBA" id="ARBA00022691"/>
    </source>
</evidence>
<name>A0A8T0HMB4_CERPU</name>
<feature type="compositionally biased region" description="Basic and acidic residues" evidence="8">
    <location>
        <begin position="39"/>
        <end position="94"/>
    </location>
</feature>
<dbReference type="EC" id="2.1.1.233" evidence="3"/>
<evidence type="ECO:0000256" key="1">
    <source>
        <dbReference type="ARBA" id="ARBA00000724"/>
    </source>
</evidence>
<sequence length="453" mass="51886">MYARNAISCSGDDDERVAEAQWGVTQQQPCRSNHQRRARERDERERRERREREESERERLQRRARERDEREREKTRERGEEREKRGEERRERTMEGGTGAGTRLGMGMGMAMAAPGGGSSTVAVQATNDDATASKLSCVTKGYIYDDFVHLFVRRSVKRAPIINRGYYARWATMRMLLLQFLESDLPNASGPSPKKQILSLGAGFDTTFFQLVAEGRAPHKFVELDFLEVTKKKAMMIATKEVLLSKLGPGKPEIDAGKEGIVSERYSLLPCDLRNLKDLDDAFAKAELDAKLPTLIFAECVLIYMDPAASRKVVKWCADKFESAAFVIYEQIHPDDAFGQQMLKNLESRGCPLLGLHDTPTLESKERRFTDLGWQRAVAMDMDAIYHQQLDPVDRRRIERLEIFDEFEEWNIMQAHYCVAYGVKDDTGVFYKFGFSQKKAENVQKPITPVIM</sequence>
<evidence type="ECO:0000256" key="5">
    <source>
        <dbReference type="ARBA" id="ARBA00022679"/>
    </source>
</evidence>
<dbReference type="PANTHER" id="PTHR13600:SF21">
    <property type="entry name" value="LEUCINE CARBOXYL METHYLTRANSFERASE 1"/>
    <property type="match status" value="1"/>
</dbReference>
<keyword evidence="5" id="KW-0808">Transferase</keyword>
<protein>
    <recommendedName>
        <fullName evidence="3">[phosphatase 2A protein]-leucine-carboxy methyltransferase</fullName>
        <ecNumber evidence="3">2.1.1.233</ecNumber>
    </recommendedName>
    <alternativeName>
        <fullName evidence="7">[Phosphatase 2A protein]-leucine-carboxy methyltransferase 1</fullName>
    </alternativeName>
</protein>
<organism evidence="9 10">
    <name type="scientific">Ceratodon purpureus</name>
    <name type="common">Fire moss</name>
    <name type="synonym">Dicranum purpureum</name>
    <dbReference type="NCBI Taxonomy" id="3225"/>
    <lineage>
        <taxon>Eukaryota</taxon>
        <taxon>Viridiplantae</taxon>
        <taxon>Streptophyta</taxon>
        <taxon>Embryophyta</taxon>
        <taxon>Bryophyta</taxon>
        <taxon>Bryophytina</taxon>
        <taxon>Bryopsida</taxon>
        <taxon>Dicranidae</taxon>
        <taxon>Pseudoditrichales</taxon>
        <taxon>Ditrichaceae</taxon>
        <taxon>Ceratodon</taxon>
    </lineage>
</organism>
<evidence type="ECO:0000256" key="8">
    <source>
        <dbReference type="SAM" id="MobiDB-lite"/>
    </source>
</evidence>
<gene>
    <name evidence="9" type="ORF">KC19_VG054900</name>
</gene>
<dbReference type="InterPro" id="IPR029063">
    <property type="entry name" value="SAM-dependent_MTases_sf"/>
</dbReference>
<comment type="caution">
    <text evidence="9">The sequence shown here is derived from an EMBL/GenBank/DDBJ whole genome shotgun (WGS) entry which is preliminary data.</text>
</comment>
<keyword evidence="6" id="KW-0949">S-adenosyl-L-methionine</keyword>
<dbReference type="EMBL" id="CM026426">
    <property type="protein sequence ID" value="KAG0571932.1"/>
    <property type="molecule type" value="Genomic_DNA"/>
</dbReference>
<comment type="catalytic activity">
    <reaction evidence="1">
        <text>[phosphatase 2A protein]-C-terminal L-leucine + S-adenosyl-L-methionine = [phosphatase 2A protein]-C-terminal L-leucine methyl ester + S-adenosyl-L-homocysteine</text>
        <dbReference type="Rhea" id="RHEA:48544"/>
        <dbReference type="Rhea" id="RHEA-COMP:12134"/>
        <dbReference type="Rhea" id="RHEA-COMP:12135"/>
        <dbReference type="ChEBI" id="CHEBI:57856"/>
        <dbReference type="ChEBI" id="CHEBI:59789"/>
        <dbReference type="ChEBI" id="CHEBI:90516"/>
        <dbReference type="ChEBI" id="CHEBI:90517"/>
        <dbReference type="EC" id="2.1.1.233"/>
    </reaction>
</comment>
<evidence type="ECO:0000256" key="3">
    <source>
        <dbReference type="ARBA" id="ARBA00012834"/>
    </source>
</evidence>
<feature type="compositionally biased region" description="Polar residues" evidence="8">
    <location>
        <begin position="23"/>
        <end position="32"/>
    </location>
</feature>
<evidence type="ECO:0000256" key="2">
    <source>
        <dbReference type="ARBA" id="ARBA00010703"/>
    </source>
</evidence>
<dbReference type="GO" id="GO:0018423">
    <property type="term" value="F:protein C-terminal leucine carboxyl O-methyltransferase activity"/>
    <property type="evidence" value="ECO:0007669"/>
    <property type="project" value="UniProtKB-EC"/>
</dbReference>
<dbReference type="GO" id="GO:0009966">
    <property type="term" value="P:regulation of signal transduction"/>
    <property type="evidence" value="ECO:0007669"/>
    <property type="project" value="UniProtKB-ARBA"/>
</dbReference>
<reference evidence="9" key="1">
    <citation type="submission" date="2020-06" db="EMBL/GenBank/DDBJ databases">
        <title>WGS assembly of Ceratodon purpureus strain R40.</title>
        <authorList>
            <person name="Carey S.B."/>
            <person name="Jenkins J."/>
            <person name="Shu S."/>
            <person name="Lovell J.T."/>
            <person name="Sreedasyam A."/>
            <person name="Maumus F."/>
            <person name="Tiley G.P."/>
            <person name="Fernandez-Pozo N."/>
            <person name="Barry K."/>
            <person name="Chen C."/>
            <person name="Wang M."/>
            <person name="Lipzen A."/>
            <person name="Daum C."/>
            <person name="Saski C.A."/>
            <person name="Payton A.C."/>
            <person name="Mcbreen J.C."/>
            <person name="Conrad R.E."/>
            <person name="Kollar L.M."/>
            <person name="Olsson S."/>
            <person name="Huttunen S."/>
            <person name="Landis J.B."/>
            <person name="Wickett N.J."/>
            <person name="Johnson M.G."/>
            <person name="Rensing S.A."/>
            <person name="Grimwood J."/>
            <person name="Schmutz J."/>
            <person name="Mcdaniel S.F."/>
        </authorList>
    </citation>
    <scope>NUCLEOTIDE SEQUENCE</scope>
    <source>
        <strain evidence="9">R40</strain>
    </source>
</reference>
<comment type="similarity">
    <text evidence="2">Belongs to the methyltransferase superfamily. LCMT family.</text>
</comment>
<keyword evidence="4" id="KW-0489">Methyltransferase</keyword>
<feature type="compositionally biased region" description="Gly residues" evidence="8">
    <location>
        <begin position="96"/>
        <end position="105"/>
    </location>
</feature>
<feature type="region of interest" description="Disordered" evidence="8">
    <location>
        <begin position="1"/>
        <end position="105"/>
    </location>
</feature>
<dbReference type="GO" id="GO:0032259">
    <property type="term" value="P:methylation"/>
    <property type="evidence" value="ECO:0007669"/>
    <property type="project" value="UniProtKB-KW"/>
</dbReference>
<dbReference type="PANTHER" id="PTHR13600">
    <property type="entry name" value="LEUCINE CARBOXYL METHYLTRANSFERASE"/>
    <property type="match status" value="1"/>
</dbReference>
<evidence type="ECO:0000313" key="9">
    <source>
        <dbReference type="EMBL" id="KAG0571932.1"/>
    </source>
</evidence>
<evidence type="ECO:0000313" key="10">
    <source>
        <dbReference type="Proteomes" id="UP000822688"/>
    </source>
</evidence>
<dbReference type="InterPro" id="IPR016651">
    <property type="entry name" value="LCMT1"/>
</dbReference>
<evidence type="ECO:0000256" key="4">
    <source>
        <dbReference type="ARBA" id="ARBA00022603"/>
    </source>
</evidence>
<dbReference type="FunFam" id="3.40.50.150:FF:000092">
    <property type="entry name" value="Leucine carboxyl methyltransferase 1"/>
    <property type="match status" value="1"/>
</dbReference>
<dbReference type="SUPFAM" id="SSF53335">
    <property type="entry name" value="S-adenosyl-L-methionine-dependent methyltransferases"/>
    <property type="match status" value="1"/>
</dbReference>
<evidence type="ECO:0000256" key="7">
    <source>
        <dbReference type="ARBA" id="ARBA00032526"/>
    </source>
</evidence>
<keyword evidence="10" id="KW-1185">Reference proteome</keyword>
<accession>A0A8T0HMB4</accession>
<dbReference type="Proteomes" id="UP000822688">
    <property type="component" value="Chromosome V"/>
</dbReference>
<dbReference type="AlphaFoldDB" id="A0A8T0HMB4"/>